<dbReference type="InterPro" id="IPR006480">
    <property type="entry name" value="Phage_holin_4_1"/>
</dbReference>
<dbReference type="eggNOG" id="COG4824">
    <property type="taxonomic scope" value="Bacteria"/>
</dbReference>
<evidence type="ECO:0000256" key="3">
    <source>
        <dbReference type="ARBA" id="ARBA00022989"/>
    </source>
</evidence>
<dbReference type="STRING" id="645991.Sgly_0129"/>
<dbReference type="HOGENOM" id="CLU_125939_4_0_9"/>
<feature type="transmembrane region" description="Helical" evidence="5">
    <location>
        <begin position="31"/>
        <end position="47"/>
    </location>
</feature>
<comment type="subcellular location">
    <subcellularLocation>
        <location evidence="1">Membrane</location>
        <topology evidence="1">Multi-pass membrane protein</topology>
    </subcellularLocation>
</comment>
<accession>F0SVM4</accession>
<dbReference type="KEGG" id="sgy:Sgly_0129"/>
<evidence type="ECO:0000256" key="2">
    <source>
        <dbReference type="ARBA" id="ARBA00022692"/>
    </source>
</evidence>
<dbReference type="Pfam" id="PF05105">
    <property type="entry name" value="Phage_holin_4_1"/>
    <property type="match status" value="1"/>
</dbReference>
<dbReference type="AlphaFoldDB" id="F0SVM4"/>
<keyword evidence="2 5" id="KW-0812">Transmembrane</keyword>
<evidence type="ECO:0000256" key="5">
    <source>
        <dbReference type="SAM" id="Phobius"/>
    </source>
</evidence>
<dbReference type="RefSeq" id="WP_013623371.1">
    <property type="nucleotide sequence ID" value="NC_015172.1"/>
</dbReference>
<dbReference type="EMBL" id="CP002547">
    <property type="protein sequence ID" value="ADY54500.1"/>
    <property type="molecule type" value="Genomic_DNA"/>
</dbReference>
<dbReference type="OrthoDB" id="88184at2"/>
<sequence length="129" mass="14038">MENARILAASIGTLLAWLVGGFDYLVQTLVIFIIIDYLSGIAAAWLMKELNSQKGLRGIVKKIFLLSLVVVAQQLDQVVGSNGFLRNAVLYTLIANETISILENCGRIGIPIPKAFYSALEKLKNKGDG</sequence>
<evidence type="ECO:0000313" key="6">
    <source>
        <dbReference type="EMBL" id="ADY54500.1"/>
    </source>
</evidence>
<gene>
    <name evidence="6" type="ordered locus">Sgly_0129</name>
</gene>
<protein>
    <submittedName>
        <fullName evidence="6">Toxin secretion/phage lysis holin</fullName>
    </submittedName>
</protein>
<organism evidence="6 7">
    <name type="scientific">Syntrophobotulus glycolicus (strain DSM 8271 / FlGlyR)</name>
    <dbReference type="NCBI Taxonomy" id="645991"/>
    <lineage>
        <taxon>Bacteria</taxon>
        <taxon>Bacillati</taxon>
        <taxon>Bacillota</taxon>
        <taxon>Clostridia</taxon>
        <taxon>Eubacteriales</taxon>
        <taxon>Desulfitobacteriaceae</taxon>
        <taxon>Syntrophobotulus</taxon>
    </lineage>
</organism>
<name>F0SVM4_SYNGF</name>
<evidence type="ECO:0000256" key="4">
    <source>
        <dbReference type="ARBA" id="ARBA00023136"/>
    </source>
</evidence>
<keyword evidence="4 5" id="KW-0472">Membrane</keyword>
<reference evidence="7" key="2">
    <citation type="submission" date="2011-02" db="EMBL/GenBank/DDBJ databases">
        <title>The complete genome of Syntrophobotulus glycolicus DSM 8271.</title>
        <authorList>
            <person name="Lucas S."/>
            <person name="Copeland A."/>
            <person name="Lapidus A."/>
            <person name="Bruce D."/>
            <person name="Goodwin L."/>
            <person name="Pitluck S."/>
            <person name="Kyrpides N."/>
            <person name="Mavromatis K."/>
            <person name="Pagani I."/>
            <person name="Ivanova N."/>
            <person name="Mikhailova N."/>
            <person name="Chertkov O."/>
            <person name="Held B."/>
            <person name="Detter J.C."/>
            <person name="Tapia R."/>
            <person name="Han C."/>
            <person name="Land M."/>
            <person name="Hauser L."/>
            <person name="Markowitz V."/>
            <person name="Cheng J.-F."/>
            <person name="Hugenholtz P."/>
            <person name="Woyke T."/>
            <person name="Wu D."/>
            <person name="Spring S."/>
            <person name="Schroeder M."/>
            <person name="Brambilla E."/>
            <person name="Klenk H.-P."/>
            <person name="Eisen J.A."/>
        </authorList>
    </citation>
    <scope>NUCLEOTIDE SEQUENCE [LARGE SCALE GENOMIC DNA]</scope>
    <source>
        <strain evidence="7">DSM 8271 / FlGlyR</strain>
    </source>
</reference>
<proteinExistence type="predicted"/>
<keyword evidence="3 5" id="KW-1133">Transmembrane helix</keyword>
<reference evidence="6 7" key="1">
    <citation type="journal article" date="2011" name="Stand. Genomic Sci.">
        <title>Complete genome sequence of Syntrophobotulus glycolicus type strain (FlGlyR).</title>
        <authorList>
            <person name="Han C."/>
            <person name="Mwirichia R."/>
            <person name="Chertkov O."/>
            <person name="Held B."/>
            <person name="Lapidus A."/>
            <person name="Nolan M."/>
            <person name="Lucas S."/>
            <person name="Hammon N."/>
            <person name="Deshpande S."/>
            <person name="Cheng J.F."/>
            <person name="Tapia R."/>
            <person name="Goodwin L."/>
            <person name="Pitluck S."/>
            <person name="Huntemann M."/>
            <person name="Liolios K."/>
            <person name="Ivanova N."/>
            <person name="Pagani I."/>
            <person name="Mavromatis K."/>
            <person name="Ovchinikova G."/>
            <person name="Pati A."/>
            <person name="Chen A."/>
            <person name="Palaniappan K."/>
            <person name="Land M."/>
            <person name="Hauser L."/>
            <person name="Brambilla E.M."/>
            <person name="Rohde M."/>
            <person name="Spring S."/>
            <person name="Sikorski J."/>
            <person name="Goker M."/>
            <person name="Woyke T."/>
            <person name="Bristow J."/>
            <person name="Eisen J.A."/>
            <person name="Markowitz V."/>
            <person name="Hugenholtz P."/>
            <person name="Kyrpides N.C."/>
            <person name="Klenk H.P."/>
            <person name="Detter J.C."/>
        </authorList>
    </citation>
    <scope>NUCLEOTIDE SEQUENCE [LARGE SCALE GENOMIC DNA]</scope>
    <source>
        <strain evidence="7">DSM 8271 / FlGlyR</strain>
    </source>
</reference>
<keyword evidence="7" id="KW-1185">Reference proteome</keyword>
<dbReference type="NCBIfam" id="TIGR01593">
    <property type="entry name" value="holin_tox_secr"/>
    <property type="match status" value="1"/>
</dbReference>
<dbReference type="Proteomes" id="UP000007488">
    <property type="component" value="Chromosome"/>
</dbReference>
<evidence type="ECO:0000256" key="1">
    <source>
        <dbReference type="ARBA" id="ARBA00004141"/>
    </source>
</evidence>
<evidence type="ECO:0000313" key="7">
    <source>
        <dbReference type="Proteomes" id="UP000007488"/>
    </source>
</evidence>
<dbReference type="GO" id="GO:0016020">
    <property type="term" value="C:membrane"/>
    <property type="evidence" value="ECO:0007669"/>
    <property type="project" value="UniProtKB-SubCell"/>
</dbReference>